<protein>
    <submittedName>
        <fullName evidence="1">Uncharacterized protein</fullName>
    </submittedName>
</protein>
<accession>A0A8X7BVU2</accession>
<dbReference type="Proteomes" id="UP000886998">
    <property type="component" value="Unassembled WGS sequence"/>
</dbReference>
<comment type="caution">
    <text evidence="1">The sequence shown here is derived from an EMBL/GenBank/DDBJ whole genome shotgun (WGS) entry which is preliminary data.</text>
</comment>
<reference evidence="1" key="1">
    <citation type="submission" date="2020-08" db="EMBL/GenBank/DDBJ databases">
        <title>Multicomponent nature underlies the extraordinary mechanical properties of spider dragline silk.</title>
        <authorList>
            <person name="Kono N."/>
            <person name="Nakamura H."/>
            <person name="Mori M."/>
            <person name="Yoshida Y."/>
            <person name="Ohtoshi R."/>
            <person name="Malay A.D."/>
            <person name="Moran D.A.P."/>
            <person name="Tomita M."/>
            <person name="Numata K."/>
            <person name="Arakawa K."/>
        </authorList>
    </citation>
    <scope>NUCLEOTIDE SEQUENCE</scope>
</reference>
<keyword evidence="2" id="KW-1185">Reference proteome</keyword>
<proteinExistence type="predicted"/>
<dbReference type="AlphaFoldDB" id="A0A8X7BVU2"/>
<name>A0A8X7BVU2_9ARAC</name>
<dbReference type="EMBL" id="BMAV01005042">
    <property type="protein sequence ID" value="GFY45780.1"/>
    <property type="molecule type" value="Genomic_DNA"/>
</dbReference>
<evidence type="ECO:0000313" key="1">
    <source>
        <dbReference type="EMBL" id="GFY45780.1"/>
    </source>
</evidence>
<organism evidence="1 2">
    <name type="scientific">Trichonephila inaurata madagascariensis</name>
    <dbReference type="NCBI Taxonomy" id="2747483"/>
    <lineage>
        <taxon>Eukaryota</taxon>
        <taxon>Metazoa</taxon>
        <taxon>Ecdysozoa</taxon>
        <taxon>Arthropoda</taxon>
        <taxon>Chelicerata</taxon>
        <taxon>Arachnida</taxon>
        <taxon>Araneae</taxon>
        <taxon>Araneomorphae</taxon>
        <taxon>Entelegynae</taxon>
        <taxon>Araneoidea</taxon>
        <taxon>Nephilidae</taxon>
        <taxon>Trichonephila</taxon>
        <taxon>Trichonephila inaurata</taxon>
    </lineage>
</organism>
<evidence type="ECO:0000313" key="2">
    <source>
        <dbReference type="Proteomes" id="UP000886998"/>
    </source>
</evidence>
<sequence length="90" mass="10386">MIPPKRKAEEEGGQPKTCVVDYRYMPLNARRITTTLTYFGFFLEAAIKRLISVSIVRRKLPEEELIVRKTFSMAIPLVIRYGNEGLIGHF</sequence>
<gene>
    <name evidence="1" type="ORF">TNIN_300211</name>
</gene>